<dbReference type="GO" id="GO:0006412">
    <property type="term" value="P:translation"/>
    <property type="evidence" value="ECO:0007669"/>
    <property type="project" value="InterPro"/>
</dbReference>
<protein>
    <recommendedName>
        <fullName evidence="5">30S ribosomal protein S9</fullName>
    </recommendedName>
</protein>
<dbReference type="GO" id="GO:0003735">
    <property type="term" value="F:structural constituent of ribosome"/>
    <property type="evidence" value="ECO:0007669"/>
    <property type="project" value="InterPro"/>
</dbReference>
<reference evidence="7 8" key="1">
    <citation type="journal article" date="2015" name="Nature">
        <title>rRNA introns, odd ribosomes, and small enigmatic genomes across a large radiation of phyla.</title>
        <authorList>
            <person name="Brown C.T."/>
            <person name="Hug L.A."/>
            <person name="Thomas B.C."/>
            <person name="Sharon I."/>
            <person name="Castelle C.J."/>
            <person name="Singh A."/>
            <person name="Wilkins M.J."/>
            <person name="Williams K.H."/>
            <person name="Banfield J.F."/>
        </authorList>
    </citation>
    <scope>NUCLEOTIDE SEQUENCE [LARGE SCALE GENOMIC DNA]</scope>
</reference>
<dbReference type="InterPro" id="IPR020568">
    <property type="entry name" value="Ribosomal_Su5_D2-typ_SF"/>
</dbReference>
<dbReference type="GO" id="GO:0022627">
    <property type="term" value="C:cytosolic small ribosomal subunit"/>
    <property type="evidence" value="ECO:0007669"/>
    <property type="project" value="TreeGrafter"/>
</dbReference>
<dbReference type="GO" id="GO:0003723">
    <property type="term" value="F:RNA binding"/>
    <property type="evidence" value="ECO:0007669"/>
    <property type="project" value="TreeGrafter"/>
</dbReference>
<name>A0A0G0PWU4_9BACT</name>
<evidence type="ECO:0000256" key="5">
    <source>
        <dbReference type="RuleBase" id="RU003816"/>
    </source>
</evidence>
<dbReference type="InterPro" id="IPR023035">
    <property type="entry name" value="Ribosomal_uS9_bac/plastid"/>
</dbReference>
<dbReference type="InterPro" id="IPR020574">
    <property type="entry name" value="Ribosomal_uS9_CS"/>
</dbReference>
<dbReference type="InterPro" id="IPR000754">
    <property type="entry name" value="Ribosomal_uS9"/>
</dbReference>
<evidence type="ECO:0000256" key="6">
    <source>
        <dbReference type="SAM" id="MobiDB-lite"/>
    </source>
</evidence>
<dbReference type="PANTHER" id="PTHR21569">
    <property type="entry name" value="RIBOSOMAL PROTEIN S9"/>
    <property type="match status" value="1"/>
</dbReference>
<comment type="caution">
    <text evidence="7">The sequence shown here is derived from an EMBL/GenBank/DDBJ whole genome shotgun (WGS) entry which is preliminary data.</text>
</comment>
<keyword evidence="2 4" id="KW-0689">Ribosomal protein</keyword>
<dbReference type="InterPro" id="IPR014721">
    <property type="entry name" value="Ribsml_uS5_D2-typ_fold_subgr"/>
</dbReference>
<feature type="compositionally biased region" description="Basic residues" evidence="6">
    <location>
        <begin position="130"/>
        <end position="149"/>
    </location>
</feature>
<dbReference type="Gene3D" id="3.30.230.10">
    <property type="match status" value="1"/>
</dbReference>
<sequence length="149" mass="16332">MTTATKTKTESKKTAEEPKFKGKFISATGKRKSAIAQVRLYKNGEGLVLVNQMTADDYLTPALATIATTSLRLTGHTKDLNFSIIVNGGGKKGQADAIRHGISKALLELEETLRPSMKAKGLLTRDARIKERKKPGLKKARKAPQWAKR</sequence>
<evidence type="ECO:0000256" key="3">
    <source>
        <dbReference type="ARBA" id="ARBA00023274"/>
    </source>
</evidence>
<comment type="similarity">
    <text evidence="1 4">Belongs to the universal ribosomal protein uS9 family.</text>
</comment>
<evidence type="ECO:0000256" key="2">
    <source>
        <dbReference type="ARBA" id="ARBA00022980"/>
    </source>
</evidence>
<dbReference type="SUPFAM" id="SSF54211">
    <property type="entry name" value="Ribosomal protein S5 domain 2-like"/>
    <property type="match status" value="1"/>
</dbReference>
<dbReference type="Pfam" id="PF00380">
    <property type="entry name" value="Ribosomal_S9"/>
    <property type="match status" value="1"/>
</dbReference>
<dbReference type="PROSITE" id="PS00360">
    <property type="entry name" value="RIBOSOMAL_S9"/>
    <property type="match status" value="1"/>
</dbReference>
<dbReference type="Proteomes" id="UP000034137">
    <property type="component" value="Unassembled WGS sequence"/>
</dbReference>
<evidence type="ECO:0000313" key="8">
    <source>
        <dbReference type="Proteomes" id="UP000034137"/>
    </source>
</evidence>
<dbReference type="FunFam" id="3.30.230.10:FF:000001">
    <property type="entry name" value="30S ribosomal protein S9"/>
    <property type="match status" value="1"/>
</dbReference>
<evidence type="ECO:0000313" key="7">
    <source>
        <dbReference type="EMBL" id="KKR32398.1"/>
    </source>
</evidence>
<gene>
    <name evidence="7" type="ORF">UT64_C0035G0007</name>
</gene>
<dbReference type="AlphaFoldDB" id="A0A0G0PWU4"/>
<dbReference type="PATRIC" id="fig|1618642.3.peg.674"/>
<feature type="region of interest" description="Disordered" evidence="6">
    <location>
        <begin position="124"/>
        <end position="149"/>
    </location>
</feature>
<evidence type="ECO:0000256" key="1">
    <source>
        <dbReference type="ARBA" id="ARBA00005251"/>
    </source>
</evidence>
<dbReference type="PANTHER" id="PTHR21569:SF1">
    <property type="entry name" value="SMALL RIBOSOMAL SUBUNIT PROTEIN US9M"/>
    <property type="match status" value="1"/>
</dbReference>
<proteinExistence type="inferred from homology"/>
<dbReference type="EMBL" id="LBXO01000035">
    <property type="protein sequence ID" value="KKR32398.1"/>
    <property type="molecule type" value="Genomic_DNA"/>
</dbReference>
<evidence type="ECO:0000256" key="4">
    <source>
        <dbReference type="RuleBase" id="RU003815"/>
    </source>
</evidence>
<organism evidence="7 8">
    <name type="scientific">Candidatus Falkowbacteria bacterium GW2011_GWF2_39_8</name>
    <dbReference type="NCBI Taxonomy" id="1618642"/>
    <lineage>
        <taxon>Bacteria</taxon>
        <taxon>Candidatus Falkowiibacteriota</taxon>
    </lineage>
</organism>
<keyword evidence="3 4" id="KW-0687">Ribonucleoprotein</keyword>
<accession>A0A0G0PWU4</accession>
<dbReference type="NCBIfam" id="NF001099">
    <property type="entry name" value="PRK00132.1"/>
    <property type="match status" value="1"/>
</dbReference>